<name>A0A5T1AHP3_CAMCO</name>
<accession>A0A5T1AHP3</accession>
<organism evidence="1">
    <name type="scientific">Campylobacter coli</name>
    <dbReference type="NCBI Taxonomy" id="195"/>
    <lineage>
        <taxon>Bacteria</taxon>
        <taxon>Pseudomonadati</taxon>
        <taxon>Campylobacterota</taxon>
        <taxon>Epsilonproteobacteria</taxon>
        <taxon>Campylobacterales</taxon>
        <taxon>Campylobacteraceae</taxon>
        <taxon>Campylobacter</taxon>
    </lineage>
</organism>
<proteinExistence type="predicted"/>
<protein>
    <submittedName>
        <fullName evidence="1">DUF3944 domain-containing protein</fullName>
    </submittedName>
</protein>
<gene>
    <name evidence="1" type="ORF">DSX21_07795</name>
</gene>
<dbReference type="InterPro" id="IPR025217">
    <property type="entry name" value="DUF3944"/>
</dbReference>
<comment type="caution">
    <text evidence="1">The sequence shown here is derived from an EMBL/GenBank/DDBJ whole genome shotgun (WGS) entry which is preliminary data.</text>
</comment>
<evidence type="ECO:0000313" key="1">
    <source>
        <dbReference type="EMBL" id="EAL6878066.1"/>
    </source>
</evidence>
<dbReference type="EMBL" id="AACQHX010000011">
    <property type="protein sequence ID" value="EAL6878066.1"/>
    <property type="molecule type" value="Genomic_DNA"/>
</dbReference>
<dbReference type="Pfam" id="PF13099">
    <property type="entry name" value="DUF3944"/>
    <property type="match status" value="1"/>
</dbReference>
<dbReference type="RefSeq" id="WP_002781458.1">
    <property type="nucleotide sequence ID" value="NZ_AP028350.1"/>
</dbReference>
<sequence>MAYKVDNDLEFLRELNDESLDNLVSILIKDENGKTRTTESLTNKDLYKKH</sequence>
<reference evidence="1" key="1">
    <citation type="submission" date="2018-07" db="EMBL/GenBank/DDBJ databases">
        <authorList>
            <consortium name="NARMS: The National Antimicrobial Resistance Monitoring System"/>
        </authorList>
    </citation>
    <scope>NUCLEOTIDE SEQUENCE</scope>
    <source>
        <strain evidence="1">CVM N17C543</strain>
    </source>
</reference>
<dbReference type="AlphaFoldDB" id="A0A5T1AHP3"/>